<keyword evidence="5" id="KW-1185">Reference proteome</keyword>
<dbReference type="Proteomes" id="UP001529235">
    <property type="component" value="Unassembled WGS sequence"/>
</dbReference>
<sequence>MSNPESVTKVKDLKPGMEGITIDVRVLESFGTRTIETKAGMRTLGEYIVGDDTGRVKLVVWGQKASLLNVGDVIEIKNAWVTSFKGEVQLNAGKNSEFSKLSDDAVVSADSIPEEMPKAEGGKPLGRSRFGRGSRGRGRFGGRR</sequence>
<feature type="domain" description="Single-stranded DNA binding protein Ssb-like OB fold" evidence="3">
    <location>
        <begin position="13"/>
        <end position="92"/>
    </location>
</feature>
<comment type="caution">
    <text evidence="4">The sequence shown here is derived from an EMBL/GenBank/DDBJ whole genome shotgun (WGS) entry which is preliminary data.</text>
</comment>
<keyword evidence="1" id="KW-0238">DNA-binding</keyword>
<reference evidence="4 5" key="1">
    <citation type="submission" date="2023-05" db="EMBL/GenBank/DDBJ databases">
        <title>A new hyperthermophilic archaea 'Ignisphaera cupida' sp. nov. and description of the family 'Ignisphaeraceae' fam. nov.</title>
        <authorList>
            <person name="Podosokorskaya O.A."/>
            <person name="Elcheninov A.G."/>
            <person name="Klukina A."/>
            <person name="Merkel A.Y."/>
        </authorList>
    </citation>
    <scope>NUCLEOTIDE SEQUENCE [LARGE SCALE GENOMIC DNA]</scope>
    <source>
        <strain evidence="4 5">4213-co</strain>
    </source>
</reference>
<dbReference type="Pfam" id="PF21473">
    <property type="entry name" value="OB_Ssb-like"/>
    <property type="match status" value="1"/>
</dbReference>
<evidence type="ECO:0000256" key="2">
    <source>
        <dbReference type="SAM" id="MobiDB-lite"/>
    </source>
</evidence>
<dbReference type="RefSeq" id="WP_285273307.1">
    <property type="nucleotide sequence ID" value="NZ_JASNVW010000001.1"/>
</dbReference>
<dbReference type="PANTHER" id="PTHR13356:SF0">
    <property type="entry name" value="SOSS COMPLEX SUBUNIT B HOMOLOG"/>
    <property type="match status" value="1"/>
</dbReference>
<dbReference type="NCBIfam" id="NF005050">
    <property type="entry name" value="PRK06461.1-4"/>
    <property type="match status" value="1"/>
</dbReference>
<accession>A0ABD4Z4V6</accession>
<protein>
    <submittedName>
        <fullName evidence="4">OB-fold nucleic acid binding domain-containing protein</fullName>
    </submittedName>
</protein>
<dbReference type="Gene3D" id="2.40.50.140">
    <property type="entry name" value="Nucleic acid-binding proteins"/>
    <property type="match status" value="1"/>
</dbReference>
<feature type="compositionally biased region" description="Basic residues" evidence="2">
    <location>
        <begin position="129"/>
        <end position="144"/>
    </location>
</feature>
<name>A0ABD4Z4V6_9CREN</name>
<evidence type="ECO:0000259" key="3">
    <source>
        <dbReference type="Pfam" id="PF21473"/>
    </source>
</evidence>
<dbReference type="AlphaFoldDB" id="A0ABD4Z4V6"/>
<dbReference type="CDD" id="cd04491">
    <property type="entry name" value="SoSSB_OBF"/>
    <property type="match status" value="1"/>
</dbReference>
<dbReference type="SUPFAM" id="SSF50249">
    <property type="entry name" value="Nucleic acid-binding proteins"/>
    <property type="match status" value="1"/>
</dbReference>
<gene>
    <name evidence="4" type="ORF">QPL79_03055</name>
</gene>
<evidence type="ECO:0000313" key="5">
    <source>
        <dbReference type="Proteomes" id="UP001529235"/>
    </source>
</evidence>
<dbReference type="InterPro" id="IPR051231">
    <property type="entry name" value="SOSS-B"/>
</dbReference>
<evidence type="ECO:0000313" key="4">
    <source>
        <dbReference type="EMBL" id="MDK6028341.1"/>
    </source>
</evidence>
<proteinExistence type="predicted"/>
<dbReference type="EMBL" id="JASNVW010000001">
    <property type="protein sequence ID" value="MDK6028341.1"/>
    <property type="molecule type" value="Genomic_DNA"/>
</dbReference>
<dbReference type="InterPro" id="IPR012340">
    <property type="entry name" value="NA-bd_OB-fold"/>
</dbReference>
<dbReference type="InterPro" id="IPR048970">
    <property type="entry name" value="OB_Ssb-like"/>
</dbReference>
<evidence type="ECO:0000256" key="1">
    <source>
        <dbReference type="ARBA" id="ARBA00023125"/>
    </source>
</evidence>
<dbReference type="GO" id="GO:0003677">
    <property type="term" value="F:DNA binding"/>
    <property type="evidence" value="ECO:0007669"/>
    <property type="project" value="UniProtKB-KW"/>
</dbReference>
<feature type="region of interest" description="Disordered" evidence="2">
    <location>
        <begin position="109"/>
        <end position="144"/>
    </location>
</feature>
<organism evidence="4 5">
    <name type="scientific">Ignisphaera cupida</name>
    <dbReference type="NCBI Taxonomy" id="3050454"/>
    <lineage>
        <taxon>Archaea</taxon>
        <taxon>Thermoproteota</taxon>
        <taxon>Thermoprotei</taxon>
        <taxon>Desulfurococcales</taxon>
        <taxon>Desulfurococcaceae</taxon>
        <taxon>Ignisphaera</taxon>
    </lineage>
</organism>
<dbReference type="PANTHER" id="PTHR13356">
    <property type="entry name" value="OB FOLD NUCLEIC ACID BINDING PROTEIN-RELATED"/>
    <property type="match status" value="1"/>
</dbReference>